<feature type="transmembrane region" description="Helical" evidence="1">
    <location>
        <begin position="36"/>
        <end position="55"/>
    </location>
</feature>
<keyword evidence="3" id="KW-1185">Reference proteome</keyword>
<comment type="caution">
    <text evidence="2">The sequence shown here is derived from an EMBL/GenBank/DDBJ whole genome shotgun (WGS) entry which is preliminary data.</text>
</comment>
<evidence type="ECO:0000313" key="2">
    <source>
        <dbReference type="EMBL" id="MFB9353128.1"/>
    </source>
</evidence>
<proteinExistence type="predicted"/>
<accession>A0ABV5LMJ3</accession>
<keyword evidence="1" id="KW-1133">Transmembrane helix</keyword>
<keyword evidence="1" id="KW-0812">Transmembrane</keyword>
<keyword evidence="1" id="KW-0472">Membrane</keyword>
<evidence type="ECO:0000313" key="3">
    <source>
        <dbReference type="Proteomes" id="UP001589753"/>
    </source>
</evidence>
<protein>
    <recommendedName>
        <fullName evidence="4">Integral membrane protein</fullName>
    </recommendedName>
</protein>
<reference evidence="2 3" key="1">
    <citation type="submission" date="2024-09" db="EMBL/GenBank/DDBJ databases">
        <authorList>
            <person name="Sun Q."/>
            <person name="Mori K."/>
        </authorList>
    </citation>
    <scope>NUCLEOTIDE SEQUENCE [LARGE SCALE GENOMIC DNA]</scope>
    <source>
        <strain evidence="2 3">JCM 9767</strain>
    </source>
</reference>
<dbReference type="EMBL" id="JBHMDI010000357">
    <property type="protein sequence ID" value="MFB9353128.1"/>
    <property type="molecule type" value="Genomic_DNA"/>
</dbReference>
<feature type="transmembrane region" description="Helical" evidence="1">
    <location>
        <begin position="12"/>
        <end position="30"/>
    </location>
</feature>
<sequence length="87" mass="9791">MSRIEEKSGKATAWALIAAIVIPSGFGLWFGWPGPWWLYVAFGAVVFLGGLSGWVQSVQKDEIHRATLEMNERQKRQEQEQSGDKLN</sequence>
<dbReference type="Proteomes" id="UP001589753">
    <property type="component" value="Unassembled WGS sequence"/>
</dbReference>
<organism evidence="2 3">
    <name type="scientific">Streptomyces heliomycini</name>
    <dbReference type="NCBI Taxonomy" id="284032"/>
    <lineage>
        <taxon>Bacteria</taxon>
        <taxon>Bacillati</taxon>
        <taxon>Actinomycetota</taxon>
        <taxon>Actinomycetes</taxon>
        <taxon>Kitasatosporales</taxon>
        <taxon>Streptomycetaceae</taxon>
        <taxon>Streptomyces</taxon>
    </lineage>
</organism>
<dbReference type="RefSeq" id="WP_380957955.1">
    <property type="nucleotide sequence ID" value="NZ_JBHMDI010000357.1"/>
</dbReference>
<evidence type="ECO:0008006" key="4">
    <source>
        <dbReference type="Google" id="ProtNLM"/>
    </source>
</evidence>
<name>A0ABV5LMJ3_9ACTN</name>
<evidence type="ECO:0000256" key="1">
    <source>
        <dbReference type="SAM" id="Phobius"/>
    </source>
</evidence>
<gene>
    <name evidence="2" type="ORF">ACFFUA_38030</name>
</gene>